<protein>
    <submittedName>
        <fullName evidence="2">Membrane protein</fullName>
    </submittedName>
</protein>
<keyword evidence="3" id="KW-1185">Reference proteome</keyword>
<feature type="transmembrane region" description="Helical" evidence="1">
    <location>
        <begin position="138"/>
        <end position="168"/>
    </location>
</feature>
<dbReference type="PANTHER" id="PTHR36111:SF2">
    <property type="entry name" value="INNER MEMBRANE PROTEIN"/>
    <property type="match status" value="1"/>
</dbReference>
<feature type="transmembrane region" description="Helical" evidence="1">
    <location>
        <begin position="206"/>
        <end position="225"/>
    </location>
</feature>
<feature type="transmembrane region" description="Helical" evidence="1">
    <location>
        <begin position="180"/>
        <end position="200"/>
    </location>
</feature>
<sequence>MIGTLVNTAAVFVGGVIGLLLKKNMPERVTSIYFQAVGLFTLAIGISMAVKMEQMLIVVGSLAIGSLLGEWMNLEAGAERMSEYLKKKFRIGNEKFSEGLITAFLLFCIGSMTVLGTIQEGTGGSSDLLFTKSLMDFFSAILLASAFGLGVVASAVPLLLFQGALTLLAMYAGSLFTPQIILGLTSVGGILLIGLGINILEIKRLRIMNMLPSLVVVVILLWIFVK</sequence>
<proteinExistence type="predicted"/>
<evidence type="ECO:0000313" key="2">
    <source>
        <dbReference type="EMBL" id="BEG99366.1"/>
    </source>
</evidence>
<gene>
    <name evidence="2" type="ORF">BSYN_16310</name>
</gene>
<organism evidence="2 3">
    <name type="scientific">Bacteroides sedimenti</name>
    <dbReference type="NCBI Taxonomy" id="2136147"/>
    <lineage>
        <taxon>Bacteria</taxon>
        <taxon>Pseudomonadati</taxon>
        <taxon>Bacteroidota</taxon>
        <taxon>Bacteroidia</taxon>
        <taxon>Bacteroidales</taxon>
        <taxon>Bacteroidaceae</taxon>
        <taxon>Bacteroides</taxon>
    </lineage>
</organism>
<evidence type="ECO:0000256" key="1">
    <source>
        <dbReference type="SAM" id="Phobius"/>
    </source>
</evidence>
<dbReference type="EMBL" id="AP028055">
    <property type="protein sequence ID" value="BEG99366.1"/>
    <property type="molecule type" value="Genomic_DNA"/>
</dbReference>
<reference evidence="2 3" key="1">
    <citation type="submission" date="2023-04" db="EMBL/GenBank/DDBJ databases">
        <title>Draft genome sequence of acteroides sedimenti strain YN3PY1.</title>
        <authorList>
            <person name="Yoshida N."/>
        </authorList>
    </citation>
    <scope>NUCLEOTIDE SEQUENCE [LARGE SCALE GENOMIC DNA]</scope>
    <source>
        <strain evidence="2 3">YN3PY1</strain>
    </source>
</reference>
<feature type="transmembrane region" description="Helical" evidence="1">
    <location>
        <begin position="6"/>
        <end position="21"/>
    </location>
</feature>
<dbReference type="InterPro" id="IPR007563">
    <property type="entry name" value="DUF554"/>
</dbReference>
<dbReference type="Pfam" id="PF04474">
    <property type="entry name" value="DUF554"/>
    <property type="match status" value="1"/>
</dbReference>
<name>A0ABM8IBJ1_9BACE</name>
<evidence type="ECO:0000313" key="3">
    <source>
        <dbReference type="Proteomes" id="UP001496674"/>
    </source>
</evidence>
<accession>A0ABM8IBJ1</accession>
<dbReference type="Proteomes" id="UP001496674">
    <property type="component" value="Chromosome"/>
</dbReference>
<feature type="transmembrane region" description="Helical" evidence="1">
    <location>
        <begin position="99"/>
        <end position="118"/>
    </location>
</feature>
<keyword evidence="1" id="KW-1133">Transmembrane helix</keyword>
<keyword evidence="1" id="KW-0812">Transmembrane</keyword>
<keyword evidence="1" id="KW-0472">Membrane</keyword>
<feature type="transmembrane region" description="Helical" evidence="1">
    <location>
        <begin position="33"/>
        <end position="50"/>
    </location>
</feature>
<dbReference type="PANTHER" id="PTHR36111">
    <property type="entry name" value="INNER MEMBRANE PROTEIN-RELATED"/>
    <property type="match status" value="1"/>
</dbReference>
<feature type="transmembrane region" description="Helical" evidence="1">
    <location>
        <begin position="56"/>
        <end position="78"/>
    </location>
</feature>
<dbReference type="RefSeq" id="WP_353329855.1">
    <property type="nucleotide sequence ID" value="NZ_AP028055.1"/>
</dbReference>